<dbReference type="Proteomes" id="UP000006038">
    <property type="component" value="Chromosome 3"/>
</dbReference>
<feature type="compositionally biased region" description="Basic residues" evidence="1">
    <location>
        <begin position="89"/>
        <end position="109"/>
    </location>
</feature>
<feature type="region of interest" description="Disordered" evidence="1">
    <location>
        <begin position="76"/>
        <end position="126"/>
    </location>
</feature>
<dbReference type="EnsemblPlants" id="OB03G23900.1">
    <property type="protein sequence ID" value="OB03G23900.1"/>
    <property type="gene ID" value="OB03G23900"/>
</dbReference>
<reference evidence="3" key="1">
    <citation type="journal article" date="2013" name="Nat. Commun.">
        <title>Whole-genome sequencing of Oryza brachyantha reveals mechanisms underlying Oryza genome evolution.</title>
        <authorList>
            <person name="Chen J."/>
            <person name="Huang Q."/>
            <person name="Gao D."/>
            <person name="Wang J."/>
            <person name="Lang Y."/>
            <person name="Liu T."/>
            <person name="Li B."/>
            <person name="Bai Z."/>
            <person name="Luis Goicoechea J."/>
            <person name="Liang C."/>
            <person name="Chen C."/>
            <person name="Zhang W."/>
            <person name="Sun S."/>
            <person name="Liao Y."/>
            <person name="Zhang X."/>
            <person name="Yang L."/>
            <person name="Song C."/>
            <person name="Wang M."/>
            <person name="Shi J."/>
            <person name="Liu G."/>
            <person name="Liu J."/>
            <person name="Zhou H."/>
            <person name="Zhou W."/>
            <person name="Yu Q."/>
            <person name="An N."/>
            <person name="Chen Y."/>
            <person name="Cai Q."/>
            <person name="Wang B."/>
            <person name="Liu B."/>
            <person name="Min J."/>
            <person name="Huang Y."/>
            <person name="Wu H."/>
            <person name="Li Z."/>
            <person name="Zhang Y."/>
            <person name="Yin Y."/>
            <person name="Song W."/>
            <person name="Jiang J."/>
            <person name="Jackson S.A."/>
            <person name="Wing R.A."/>
            <person name="Wang J."/>
            <person name="Chen M."/>
        </authorList>
    </citation>
    <scope>NUCLEOTIDE SEQUENCE [LARGE SCALE GENOMIC DNA]</scope>
    <source>
        <strain evidence="3">cv. IRGC 101232</strain>
    </source>
</reference>
<evidence type="ECO:0000256" key="2">
    <source>
        <dbReference type="SAM" id="SignalP"/>
    </source>
</evidence>
<keyword evidence="4" id="KW-1185">Reference proteome</keyword>
<sequence length="173" mass="19476">MHPRWLKIISLCQAILCQAIRVQRRNMRPRQGRTGKALSTCCPEFAGARAPPAPRVRQRLAAPAASPLRAPTLAIAPRSAARSLQAPPRSRHASIRHLRRTSRSARRPPPHPLNPSPRSRSGGRSVEPPPIRLLHLLIYQNRYDSVAVKFDSFIRDYLFVTTKSISPKFDVFI</sequence>
<organism evidence="3">
    <name type="scientific">Oryza brachyantha</name>
    <name type="common">malo sina</name>
    <dbReference type="NCBI Taxonomy" id="4533"/>
    <lineage>
        <taxon>Eukaryota</taxon>
        <taxon>Viridiplantae</taxon>
        <taxon>Streptophyta</taxon>
        <taxon>Embryophyta</taxon>
        <taxon>Tracheophyta</taxon>
        <taxon>Spermatophyta</taxon>
        <taxon>Magnoliopsida</taxon>
        <taxon>Liliopsida</taxon>
        <taxon>Poales</taxon>
        <taxon>Poaceae</taxon>
        <taxon>BOP clade</taxon>
        <taxon>Oryzoideae</taxon>
        <taxon>Oryzeae</taxon>
        <taxon>Oryzinae</taxon>
        <taxon>Oryza</taxon>
    </lineage>
</organism>
<keyword evidence="2" id="KW-0732">Signal</keyword>
<proteinExistence type="predicted"/>
<feature type="compositionally biased region" description="Low complexity" evidence="1">
    <location>
        <begin position="116"/>
        <end position="126"/>
    </location>
</feature>
<feature type="chain" id="PRO_5003772820" evidence="2">
    <location>
        <begin position="20"/>
        <end position="173"/>
    </location>
</feature>
<evidence type="ECO:0000313" key="4">
    <source>
        <dbReference type="Proteomes" id="UP000006038"/>
    </source>
</evidence>
<protein>
    <submittedName>
        <fullName evidence="3">Uncharacterized protein</fullName>
    </submittedName>
</protein>
<evidence type="ECO:0000256" key="1">
    <source>
        <dbReference type="SAM" id="MobiDB-lite"/>
    </source>
</evidence>
<feature type="signal peptide" evidence="2">
    <location>
        <begin position="1"/>
        <end position="19"/>
    </location>
</feature>
<name>J3LMW4_ORYBR</name>
<accession>J3LMW4</accession>
<evidence type="ECO:0000313" key="3">
    <source>
        <dbReference type="EnsemblPlants" id="OB03G23900.1"/>
    </source>
</evidence>
<dbReference type="HOGENOM" id="CLU_1549944_0_0_1"/>
<dbReference type="AlphaFoldDB" id="J3LMW4"/>
<reference evidence="3" key="2">
    <citation type="submission" date="2013-04" db="UniProtKB">
        <authorList>
            <consortium name="EnsemblPlants"/>
        </authorList>
    </citation>
    <scope>IDENTIFICATION</scope>
</reference>
<dbReference type="Gramene" id="OB03G23900.1">
    <property type="protein sequence ID" value="OB03G23900.1"/>
    <property type="gene ID" value="OB03G23900"/>
</dbReference>